<evidence type="ECO:0000313" key="1">
    <source>
        <dbReference type="EMBL" id="SBR58168.1"/>
    </source>
</evidence>
<accession>A0A1A8MMV2</accession>
<reference evidence="1" key="1">
    <citation type="submission" date="2016-05" db="EMBL/GenBank/DDBJ databases">
        <authorList>
            <person name="Lavstsen T."/>
            <person name="Jespersen J.S."/>
        </authorList>
    </citation>
    <scope>NUCLEOTIDE SEQUENCE</scope>
    <source>
        <tissue evidence="1">Brain</tissue>
    </source>
</reference>
<proteinExistence type="predicted"/>
<reference evidence="1" key="2">
    <citation type="submission" date="2016-06" db="EMBL/GenBank/DDBJ databases">
        <title>The genome of a short-lived fish provides insights into sex chromosome evolution and the genetic control of aging.</title>
        <authorList>
            <person name="Reichwald K."/>
            <person name="Felder M."/>
            <person name="Petzold A."/>
            <person name="Koch P."/>
            <person name="Groth M."/>
            <person name="Platzer M."/>
        </authorList>
    </citation>
    <scope>NUCLEOTIDE SEQUENCE</scope>
    <source>
        <tissue evidence="1">Brain</tissue>
    </source>
</reference>
<feature type="non-terminal residue" evidence="1">
    <location>
        <position position="46"/>
    </location>
</feature>
<protein>
    <submittedName>
        <fullName evidence="1">Uncharacterized protein</fullName>
    </submittedName>
</protein>
<organism evidence="1">
    <name type="scientific">Nothobranchius pienaari</name>
    <dbReference type="NCBI Taxonomy" id="704102"/>
    <lineage>
        <taxon>Eukaryota</taxon>
        <taxon>Metazoa</taxon>
        <taxon>Chordata</taxon>
        <taxon>Craniata</taxon>
        <taxon>Vertebrata</taxon>
        <taxon>Euteleostomi</taxon>
        <taxon>Actinopterygii</taxon>
        <taxon>Neopterygii</taxon>
        <taxon>Teleostei</taxon>
        <taxon>Neoteleostei</taxon>
        <taxon>Acanthomorphata</taxon>
        <taxon>Ovalentaria</taxon>
        <taxon>Atherinomorphae</taxon>
        <taxon>Cyprinodontiformes</taxon>
        <taxon>Nothobranchiidae</taxon>
        <taxon>Nothobranchius</taxon>
    </lineage>
</organism>
<name>A0A1A8MMV2_9TELE</name>
<dbReference type="AlphaFoldDB" id="A0A1A8MMV2"/>
<dbReference type="EMBL" id="HAEF01017009">
    <property type="protein sequence ID" value="SBR58168.1"/>
    <property type="molecule type" value="Transcribed_RNA"/>
</dbReference>
<feature type="non-terminal residue" evidence="1">
    <location>
        <position position="1"/>
    </location>
</feature>
<gene>
    <name evidence="1" type="primary">Nfu_g_1_023144</name>
</gene>
<sequence>NHGFCFYPFQSDEITNLTQSNTTDLHNYTFVVFTSTPEGSPSSILD</sequence>